<protein>
    <recommendedName>
        <fullName evidence="4">CsbD-like domain-containing protein</fullName>
    </recommendedName>
</protein>
<dbReference type="EMBL" id="QLNQ01000022">
    <property type="protein sequence ID" value="RCK64321.1"/>
    <property type="molecule type" value="Genomic_DNA"/>
</dbReference>
<feature type="compositionally biased region" description="Basic and acidic residues" evidence="1">
    <location>
        <begin position="80"/>
        <end position="89"/>
    </location>
</feature>
<dbReference type="AlphaFoldDB" id="A0A367YH13"/>
<proteinExistence type="predicted"/>
<sequence>MSSNKEFGHLGDVTKKVDEKLASLTQEEKDKLLKSGSLGKVEGKLGKVEGKGKTDLGKVEGKLGKAEGQLGKTEGNLGKFEGDSKPKKN</sequence>
<keyword evidence="3" id="KW-1185">Reference proteome</keyword>
<gene>
    <name evidence="2" type="ORF">Cantr_00446</name>
</gene>
<evidence type="ECO:0000256" key="1">
    <source>
        <dbReference type="SAM" id="MobiDB-lite"/>
    </source>
</evidence>
<comment type="caution">
    <text evidence="2">The sequence shown here is derived from an EMBL/GenBank/DDBJ whole genome shotgun (WGS) entry which is preliminary data.</text>
</comment>
<dbReference type="Proteomes" id="UP000253472">
    <property type="component" value="Unassembled WGS sequence"/>
</dbReference>
<feature type="compositionally biased region" description="Basic and acidic residues" evidence="1">
    <location>
        <begin position="43"/>
        <end position="65"/>
    </location>
</feature>
<organism evidence="2 3">
    <name type="scientific">Candida viswanathii</name>
    <dbReference type="NCBI Taxonomy" id="5486"/>
    <lineage>
        <taxon>Eukaryota</taxon>
        <taxon>Fungi</taxon>
        <taxon>Dikarya</taxon>
        <taxon>Ascomycota</taxon>
        <taxon>Saccharomycotina</taxon>
        <taxon>Pichiomycetes</taxon>
        <taxon>Debaryomycetaceae</taxon>
        <taxon>Candida/Lodderomyces clade</taxon>
        <taxon>Candida</taxon>
    </lineage>
</organism>
<feature type="region of interest" description="Disordered" evidence="1">
    <location>
        <begin position="43"/>
        <end position="89"/>
    </location>
</feature>
<accession>A0A367YH13</accession>
<evidence type="ECO:0008006" key="4">
    <source>
        <dbReference type="Google" id="ProtNLM"/>
    </source>
</evidence>
<reference evidence="2 3" key="1">
    <citation type="submission" date="2018-06" db="EMBL/GenBank/DDBJ databases">
        <title>Whole genome sequencing of Candida tropicalis (genome annotated by CSBL at Korea University).</title>
        <authorList>
            <person name="Ahn J."/>
        </authorList>
    </citation>
    <scope>NUCLEOTIDE SEQUENCE [LARGE SCALE GENOMIC DNA]</scope>
    <source>
        <strain evidence="2 3">ATCC 20962</strain>
    </source>
</reference>
<evidence type="ECO:0000313" key="2">
    <source>
        <dbReference type="EMBL" id="RCK64321.1"/>
    </source>
</evidence>
<evidence type="ECO:0000313" key="3">
    <source>
        <dbReference type="Proteomes" id="UP000253472"/>
    </source>
</evidence>
<dbReference type="STRING" id="5486.A0A367YH13"/>
<dbReference type="OrthoDB" id="4019862at2759"/>
<name>A0A367YH13_9ASCO</name>